<proteinExistence type="predicted"/>
<name>A0A7W6F4L1_9SPHN</name>
<evidence type="ECO:0000313" key="2">
    <source>
        <dbReference type="Proteomes" id="UP000538670"/>
    </source>
</evidence>
<protein>
    <submittedName>
        <fullName evidence="1">Uncharacterized protein</fullName>
    </submittedName>
</protein>
<accession>A0A7W6F4L1</accession>
<dbReference type="AlphaFoldDB" id="A0A7W6F4L1"/>
<keyword evidence="2" id="KW-1185">Reference proteome</keyword>
<sequence>MERVERGQDKLTDIVNDRFDTLADAIRKA</sequence>
<dbReference type="EMBL" id="JACIDH010000045">
    <property type="protein sequence ID" value="MBB3881174.1"/>
    <property type="molecule type" value="Genomic_DNA"/>
</dbReference>
<gene>
    <name evidence="1" type="ORF">GGR48_003637</name>
</gene>
<reference evidence="1 2" key="1">
    <citation type="submission" date="2020-08" db="EMBL/GenBank/DDBJ databases">
        <title>Genomic Encyclopedia of Type Strains, Phase IV (KMG-IV): sequencing the most valuable type-strain genomes for metagenomic binning, comparative biology and taxonomic classification.</title>
        <authorList>
            <person name="Goeker M."/>
        </authorList>
    </citation>
    <scope>NUCLEOTIDE SEQUENCE [LARGE SCALE GENOMIC DNA]</scope>
    <source>
        <strain evidence="1 2">DSM 19512</strain>
    </source>
</reference>
<organism evidence="1 2">
    <name type="scientific">Sphingomonas pseudosanguinis</name>
    <dbReference type="NCBI Taxonomy" id="413712"/>
    <lineage>
        <taxon>Bacteria</taxon>
        <taxon>Pseudomonadati</taxon>
        <taxon>Pseudomonadota</taxon>
        <taxon>Alphaproteobacteria</taxon>
        <taxon>Sphingomonadales</taxon>
        <taxon>Sphingomonadaceae</taxon>
        <taxon>Sphingomonas</taxon>
    </lineage>
</organism>
<evidence type="ECO:0000313" key="1">
    <source>
        <dbReference type="EMBL" id="MBB3881174.1"/>
    </source>
</evidence>
<dbReference type="Proteomes" id="UP000538670">
    <property type="component" value="Unassembled WGS sequence"/>
</dbReference>
<comment type="caution">
    <text evidence="1">The sequence shown here is derived from an EMBL/GenBank/DDBJ whole genome shotgun (WGS) entry which is preliminary data.</text>
</comment>